<sequence length="370" mass="41929">MFRSGLANLPLHGGKAPPWLIAKMIELGKAVFSVIVLEYGEEEILRRLSDPFWFQCLACVLGYDWHSSGTTTVTLGVLKSFLNPAEHGLVVVGGKGIVSRRVPDEIDKISASLNLSEADVKRLKRISRLTAKVDNAAIQDGFQLYHHSMIISRKKWVVIQQGMDKINLYARRYHWFSDHSKNLIVEPHTGIVSDIIRDQVLDMCAKESDECRRTSLDLVKDNPRHLKKIFNSLKDPAQKSLTDSFNLTRRIPILDMPTRIDWDALNRAYELQPDCYEDLLLVQGVGPAAVRALALISQLIWGASPSWRDPAKFSFAHGGKDGVPYPVNRKIMEKTTQFLTSVVQEAKINRKDKMNMLKRLSDFIKPVVER</sequence>
<dbReference type="Proteomes" id="UP000186851">
    <property type="component" value="Chromosome"/>
</dbReference>
<proteinExistence type="predicted"/>
<evidence type="ECO:0000313" key="1">
    <source>
        <dbReference type="EMBL" id="WEU40888.1"/>
    </source>
</evidence>
<dbReference type="KEGG" id="oyw:OdinLCB4_002955"/>
<dbReference type="AlphaFoldDB" id="A0AAF0D398"/>
<accession>A0AAF0D398</accession>
<name>A0AAF0D398_ODILC</name>
<evidence type="ECO:0000313" key="2">
    <source>
        <dbReference type="Proteomes" id="UP000186851"/>
    </source>
</evidence>
<reference evidence="1" key="2">
    <citation type="journal article" date="2022" name="Nat. Microbiol.">
        <title>A closed Candidatus Odinarchaeum chromosome exposes Asgard archaeal viruses.</title>
        <authorList>
            <person name="Tamarit D."/>
            <person name="Caceres E.F."/>
            <person name="Krupovic M."/>
            <person name="Nijland R."/>
            <person name="Eme L."/>
            <person name="Robinson N.P."/>
            <person name="Ettema T.J.G."/>
        </authorList>
    </citation>
    <scope>NUCLEOTIDE SEQUENCE</scope>
    <source>
        <strain evidence="1">LCB_4</strain>
    </source>
</reference>
<protein>
    <submittedName>
        <fullName evidence="1">DUF763 domain-containing protein</fullName>
    </submittedName>
</protein>
<dbReference type="EMBL" id="CP091871">
    <property type="protein sequence ID" value="WEU40888.1"/>
    <property type="molecule type" value="Genomic_DNA"/>
</dbReference>
<gene>
    <name evidence="1" type="ORF">OdinLCB4_002955</name>
</gene>
<dbReference type="InterPro" id="IPR008482">
    <property type="entry name" value="DUF763"/>
</dbReference>
<dbReference type="PANTHER" id="PTHR38597:SF1">
    <property type="entry name" value="BLL3834 PROTEIN"/>
    <property type="match status" value="1"/>
</dbReference>
<dbReference type="Pfam" id="PF05559">
    <property type="entry name" value="DUF763"/>
    <property type="match status" value="1"/>
</dbReference>
<organism evidence="1 2">
    <name type="scientific">Odinarchaeota yellowstonii (strain LCB_4)</name>
    <dbReference type="NCBI Taxonomy" id="1841599"/>
    <lineage>
        <taxon>Archaea</taxon>
        <taxon>Promethearchaeati</taxon>
        <taxon>Candidatus Odinarchaeota</taxon>
        <taxon>Candidatus Odinarchaeia</taxon>
        <taxon>Candidatus Odinarchaeales</taxon>
        <taxon>Candidatus Odinarchaeaceae</taxon>
        <taxon>Candidatus Odinarchaeum</taxon>
    </lineage>
</organism>
<reference evidence="1" key="1">
    <citation type="journal article" date="2017" name="Nature">
        <title>Asgard archaea illuminate the origin of eukaryotic cellular complexity.</title>
        <authorList>
            <person name="Zaremba-Niedzwiedzka K."/>
            <person name="Caceres E.F."/>
            <person name="Saw J.H."/>
            <person name="Backstrom D."/>
            <person name="Juzokaite L."/>
            <person name="Vancaester E."/>
            <person name="Seitz K.W."/>
            <person name="Anantharaman K."/>
            <person name="Starnawski P."/>
            <person name="Kjeldsen K.U."/>
            <person name="Scott M.B."/>
            <person name="Nunoura T."/>
            <person name="Banfield J.F."/>
            <person name="Schramm A."/>
            <person name="Baker B.J."/>
            <person name="Spang A."/>
            <person name="Ettema T.J.G."/>
        </authorList>
    </citation>
    <scope>NUCLEOTIDE SEQUENCE</scope>
    <source>
        <strain evidence="1">LCB_4</strain>
    </source>
</reference>
<dbReference type="PANTHER" id="PTHR38597">
    <property type="entry name" value="BLL3834 PROTEIN"/>
    <property type="match status" value="1"/>
</dbReference>